<dbReference type="InterPro" id="IPR008929">
    <property type="entry name" value="Chondroitin_lyas"/>
</dbReference>
<evidence type="ECO:0000313" key="1">
    <source>
        <dbReference type="EMBL" id="TNJ64605.1"/>
    </source>
</evidence>
<reference evidence="1 2" key="1">
    <citation type="submission" date="2019-05" db="EMBL/GenBank/DDBJ databases">
        <title>We sequenced the genome of Paenibacillus hemerocallicola KCTC 33185 for further insight into its adaptation and study the phylogeny of Paenibacillus.</title>
        <authorList>
            <person name="Narsing Rao M.P."/>
        </authorList>
    </citation>
    <scope>NUCLEOTIDE SEQUENCE [LARGE SCALE GENOMIC DNA]</scope>
    <source>
        <strain evidence="1 2">KCTC 33185</strain>
    </source>
</reference>
<dbReference type="SUPFAM" id="SSF48230">
    <property type="entry name" value="Chondroitin AC/alginate lyase"/>
    <property type="match status" value="1"/>
</dbReference>
<name>A0A5C4T6Y3_9BACL</name>
<dbReference type="Proteomes" id="UP000307943">
    <property type="component" value="Unassembled WGS sequence"/>
</dbReference>
<protein>
    <submittedName>
        <fullName evidence="1">Uncharacterized protein</fullName>
    </submittedName>
</protein>
<sequence length="567" mass="63720">MERWVARGKPAPAEVSEWFARNVEEAFGQFDPQTGRFMEGDGWAVTNQDIMLCMAFLYLHQAPGNRLYRDAMLLERIGLTGDALRSFQYPDGKVEFVKTDGSKWGPIYMPWSMYHWLETYGLLAPELGETRRADWLEGLQLAFEGIHREMRESLDRPERTSASVVHNIPTWNAMALHRASRLFGRPEWKQTADTMIRLTLDEQDEEGFWPEHHGPTTLYNLVYVHALGLYGRHNGEIDVIPSLDKALRFHERFTYPDGSRVETVDGRTKYDNHPSPMGLVGFTLLPRGEAYARSLIALAMNRGVKWRAPHLANLLLYWNMGSPTDDVETEESSTLFDQPVFAEELARSVAVKQDDWYVCLSAFAAPRVDSRWGQDRQSFIGVWHKDSGLIIGGGNSKNQPEWSTFEIRTAEGGHDYVPHAGTLNADGREISLSCGPRTLTVGLRSVSSDCAELEFSSDIVAGDEGLVHIPLQLKRGQPLDAGEPEEARVVSEQPLDIRGDRGLHRIRHAGWELRLEGAYSLNWPSYPFNPYAADGSAKLNEAVAVLTLPLTAGESRRLILLNAGSSL</sequence>
<dbReference type="RefSeq" id="WP_139603865.1">
    <property type="nucleotide sequence ID" value="NZ_VDCQ01000027.1"/>
</dbReference>
<organism evidence="1 2">
    <name type="scientific">Paenibacillus hemerocallicola</name>
    <dbReference type="NCBI Taxonomy" id="1172614"/>
    <lineage>
        <taxon>Bacteria</taxon>
        <taxon>Bacillati</taxon>
        <taxon>Bacillota</taxon>
        <taxon>Bacilli</taxon>
        <taxon>Bacillales</taxon>
        <taxon>Paenibacillaceae</taxon>
        <taxon>Paenibacillus</taxon>
    </lineage>
</organism>
<proteinExistence type="predicted"/>
<dbReference type="EMBL" id="VDCQ01000027">
    <property type="protein sequence ID" value="TNJ64605.1"/>
    <property type="molecule type" value="Genomic_DNA"/>
</dbReference>
<dbReference type="AlphaFoldDB" id="A0A5C4T6Y3"/>
<comment type="caution">
    <text evidence="1">The sequence shown here is derived from an EMBL/GenBank/DDBJ whole genome shotgun (WGS) entry which is preliminary data.</text>
</comment>
<dbReference type="Gene3D" id="1.50.10.20">
    <property type="match status" value="1"/>
</dbReference>
<gene>
    <name evidence="1" type="ORF">FE784_19330</name>
</gene>
<accession>A0A5C4T6Y3</accession>
<evidence type="ECO:0000313" key="2">
    <source>
        <dbReference type="Proteomes" id="UP000307943"/>
    </source>
</evidence>
<dbReference type="OrthoDB" id="2512924at2"/>
<keyword evidence="2" id="KW-1185">Reference proteome</keyword>